<evidence type="ECO:0000256" key="3">
    <source>
        <dbReference type="ARBA" id="ARBA00022801"/>
    </source>
</evidence>
<dbReference type="GO" id="GO:0004197">
    <property type="term" value="F:cysteine-type endopeptidase activity"/>
    <property type="evidence" value="ECO:0007669"/>
    <property type="project" value="InterPro"/>
</dbReference>
<evidence type="ECO:0000313" key="7">
    <source>
        <dbReference type="Proteomes" id="UP000502823"/>
    </source>
</evidence>
<keyword evidence="4" id="KW-0159">Chromosome partition</keyword>
<dbReference type="InParanoid" id="A0A6L2Q3S6"/>
<dbReference type="InterPro" id="IPR030397">
    <property type="entry name" value="SEPARIN_core_dom"/>
</dbReference>
<organism evidence="6 7">
    <name type="scientific">Coptotermes formosanus</name>
    <name type="common">Formosan subterranean termite</name>
    <dbReference type="NCBI Taxonomy" id="36987"/>
    <lineage>
        <taxon>Eukaryota</taxon>
        <taxon>Metazoa</taxon>
        <taxon>Ecdysozoa</taxon>
        <taxon>Arthropoda</taxon>
        <taxon>Hexapoda</taxon>
        <taxon>Insecta</taxon>
        <taxon>Pterygota</taxon>
        <taxon>Neoptera</taxon>
        <taxon>Polyneoptera</taxon>
        <taxon>Dictyoptera</taxon>
        <taxon>Blattodea</taxon>
        <taxon>Blattoidea</taxon>
        <taxon>Termitoidae</taxon>
        <taxon>Rhinotermitidae</taxon>
        <taxon>Coptotermes</taxon>
    </lineage>
</organism>
<evidence type="ECO:0000259" key="5">
    <source>
        <dbReference type="PROSITE" id="PS51700"/>
    </source>
</evidence>
<feature type="domain" description="Peptidase C50" evidence="5">
    <location>
        <begin position="359"/>
        <end position="455"/>
    </location>
</feature>
<comment type="caution">
    <text evidence="6">The sequence shown here is derived from an EMBL/GenBank/DDBJ whole genome shotgun (WGS) entry which is preliminary data.</text>
</comment>
<dbReference type="GO" id="GO:0005737">
    <property type="term" value="C:cytoplasm"/>
    <property type="evidence" value="ECO:0007669"/>
    <property type="project" value="TreeGrafter"/>
</dbReference>
<dbReference type="InterPro" id="IPR005314">
    <property type="entry name" value="Peptidase_C50"/>
</dbReference>
<evidence type="ECO:0000313" key="6">
    <source>
        <dbReference type="EMBL" id="GFG37488.1"/>
    </source>
</evidence>
<dbReference type="EC" id="3.4.22.49" evidence="2"/>
<gene>
    <name evidence="6" type="ORF">Cfor_09551</name>
</gene>
<evidence type="ECO:0000256" key="4">
    <source>
        <dbReference type="ARBA" id="ARBA00022829"/>
    </source>
</evidence>
<dbReference type="PANTHER" id="PTHR12792:SF0">
    <property type="entry name" value="SEPARIN"/>
    <property type="match status" value="1"/>
</dbReference>
<name>A0A6L2Q3S6_COPFO</name>
<dbReference type="PANTHER" id="PTHR12792">
    <property type="entry name" value="EXTRA SPINDLE POLES 1-RELATED"/>
    <property type="match status" value="1"/>
</dbReference>
<dbReference type="PROSITE" id="PS51700">
    <property type="entry name" value="SEPARIN"/>
    <property type="match status" value="1"/>
</dbReference>
<sequence length="582" mass="66921">MDLIISTCKTSTTLKIEAACSSTIKVNFYHNALQNRVLFKGMGIKLRENGFNENESKFGLDGSLVQHGSECDSEGVPAMLERLCELPEEWSVVQLTFAYDPEQRFSSSARPFKHLNPPAIHITRFECGKHARTHPPYCVTVPIKQKFQTLEAELRTIIDDHQNRLKWGPLTREQYYRFKGKLDMRMRDVVTRLQNDWLGHWVSLLIGRYVEPEREEQVVSFVNQVLEQFAEGGDISPRKQQHAVTAWSRWNMYLLAKASTFLPEWELRTGIADCLEVPGARTKDLARQLSKFPDPMLLWTGRRHPVILILDEELELFPWEMLTVLQDHPVCRMPNLHMLYALYKAHEKNISGGRLQVDAELGYYIVNPEQNLPRNERRLRPFLTSRAPSWKGTFGVAPSSEQFRDVLRNYNIFIYSGHGSGSQFLQGDEIQKLNVRAVTFLFGCSSVTSKDLGGRVEPAGIWHFYHIASCPMVIGNLWTVTDTATDTITVRTLHNWLPRTQEMVEDEERKRMPWKSHGAEDPDAAELWRPNGYKWKHEPDLLYAIQRSHTSNKHYMATAALVARGLPVVIKGKVDKNTVAQH</sequence>
<dbReference type="GO" id="GO:0072686">
    <property type="term" value="C:mitotic spindle"/>
    <property type="evidence" value="ECO:0007669"/>
    <property type="project" value="TreeGrafter"/>
</dbReference>
<dbReference type="FunCoup" id="A0A6L2Q3S6">
    <property type="interactions" value="12"/>
</dbReference>
<keyword evidence="7" id="KW-1185">Reference proteome</keyword>
<keyword evidence="3" id="KW-0378">Hydrolase</keyword>
<proteinExistence type="predicted"/>
<comment type="catalytic activity">
    <reaction evidence="1">
        <text>All bonds known to be hydrolyzed by this endopeptidase have arginine in P1 and an acidic residue in P4. P6 is often occupied by an acidic residue or by a hydroxy-amino-acid residue, the phosphorylation of which enhances cleavage.</text>
        <dbReference type="EC" id="3.4.22.49"/>
    </reaction>
</comment>
<dbReference type="GO" id="GO:0005634">
    <property type="term" value="C:nucleus"/>
    <property type="evidence" value="ECO:0007669"/>
    <property type="project" value="InterPro"/>
</dbReference>
<evidence type="ECO:0000256" key="2">
    <source>
        <dbReference type="ARBA" id="ARBA00012489"/>
    </source>
</evidence>
<dbReference type="Pfam" id="PF03568">
    <property type="entry name" value="Separin_C"/>
    <property type="match status" value="1"/>
</dbReference>
<dbReference type="Proteomes" id="UP000502823">
    <property type="component" value="Unassembled WGS sequence"/>
</dbReference>
<dbReference type="GO" id="GO:0051307">
    <property type="term" value="P:meiotic chromosome separation"/>
    <property type="evidence" value="ECO:0007669"/>
    <property type="project" value="TreeGrafter"/>
</dbReference>
<evidence type="ECO:0000256" key="1">
    <source>
        <dbReference type="ARBA" id="ARBA00000451"/>
    </source>
</evidence>
<dbReference type="EMBL" id="BLKM01000702">
    <property type="protein sequence ID" value="GFG37488.1"/>
    <property type="molecule type" value="Genomic_DNA"/>
</dbReference>
<dbReference type="AlphaFoldDB" id="A0A6L2Q3S6"/>
<dbReference type="GO" id="GO:0006508">
    <property type="term" value="P:proteolysis"/>
    <property type="evidence" value="ECO:0007669"/>
    <property type="project" value="InterPro"/>
</dbReference>
<dbReference type="OrthoDB" id="10255632at2759"/>
<accession>A0A6L2Q3S6</accession>
<dbReference type="GO" id="GO:0005813">
    <property type="term" value="C:centrosome"/>
    <property type="evidence" value="ECO:0007669"/>
    <property type="project" value="TreeGrafter"/>
</dbReference>
<reference evidence="7" key="1">
    <citation type="submission" date="2020-01" db="EMBL/GenBank/DDBJ databases">
        <title>Draft genome sequence of the Termite Coptotermes fromosanus.</title>
        <authorList>
            <person name="Itakura S."/>
            <person name="Yosikawa Y."/>
            <person name="Umezawa K."/>
        </authorList>
    </citation>
    <scope>NUCLEOTIDE SEQUENCE [LARGE SCALE GENOMIC DNA]</scope>
</reference>
<protein>
    <recommendedName>
        <fullName evidence="2">separase</fullName>
        <ecNumber evidence="2">3.4.22.49</ecNumber>
    </recommendedName>
</protein>